<proteinExistence type="predicted"/>
<dbReference type="EMBL" id="MU167267">
    <property type="protein sequence ID" value="KAG0145984.1"/>
    <property type="molecule type" value="Genomic_DNA"/>
</dbReference>
<gene>
    <name evidence="1" type="ORF">CROQUDRAFT_723096</name>
</gene>
<protein>
    <submittedName>
        <fullName evidence="1">Uncharacterized protein</fullName>
    </submittedName>
</protein>
<dbReference type="Proteomes" id="UP000886653">
    <property type="component" value="Unassembled WGS sequence"/>
</dbReference>
<keyword evidence="2" id="KW-1185">Reference proteome</keyword>
<evidence type="ECO:0000313" key="2">
    <source>
        <dbReference type="Proteomes" id="UP000886653"/>
    </source>
</evidence>
<reference evidence="1" key="1">
    <citation type="submission" date="2013-11" db="EMBL/GenBank/DDBJ databases">
        <title>Genome sequence of the fusiform rust pathogen reveals effectors for host alternation and coevolution with pine.</title>
        <authorList>
            <consortium name="DOE Joint Genome Institute"/>
            <person name="Smith K."/>
            <person name="Pendleton A."/>
            <person name="Kubisiak T."/>
            <person name="Anderson C."/>
            <person name="Salamov A."/>
            <person name="Aerts A."/>
            <person name="Riley R."/>
            <person name="Clum A."/>
            <person name="Lindquist E."/>
            <person name="Ence D."/>
            <person name="Campbell M."/>
            <person name="Kronenberg Z."/>
            <person name="Feau N."/>
            <person name="Dhillon B."/>
            <person name="Hamelin R."/>
            <person name="Burleigh J."/>
            <person name="Smith J."/>
            <person name="Yandell M."/>
            <person name="Nelson C."/>
            <person name="Grigoriev I."/>
            <person name="Davis J."/>
        </authorList>
    </citation>
    <scope>NUCLEOTIDE SEQUENCE</scope>
    <source>
        <strain evidence="1">G11</strain>
    </source>
</reference>
<comment type="caution">
    <text evidence="1">The sequence shown here is derived from an EMBL/GenBank/DDBJ whole genome shotgun (WGS) entry which is preliminary data.</text>
</comment>
<dbReference type="OrthoDB" id="10344654at2759"/>
<dbReference type="InterPro" id="IPR032675">
    <property type="entry name" value="LRR_dom_sf"/>
</dbReference>
<sequence>MSALHLTRLPNELIDMIISEYIHSNRGDSSDSTTYPRNGLAAPSLQLGNLACSSHLISKLCKNHTWKTVVISVLDPPTRDDIYRTDHLIAQLDTFTLTRVRQVKVDLSLDPTNVSYVTMMPYMWTINQVLRILMGPRIKGFELELSYLEPDQANSPHSNWTMTRTLVDELLLGALTFDNLQELRIATHHVSCDHGFLAKLINKLPNLVLFECSHHFNTRTSMERFNSTPAAFLELGSALASLTRLEHLTLLGPGYPNDPWQSSSWKGPLRFLSIGNIAYPTSRPLFEFVYNFRHTLKTLQIHEEGPDTDGLPDGFEKEFVSLESLTISSSSPFPIPYLVSHLKFCPHITHLRCESTRASKSYEYFLDTFNHGPQTSDDRLPWSKLENLVLGSADFEIAPTSFEDVFDHLPNLLIELEPLQSHVARFLPVPAHELPDDLLVDELDMLAVEVAGSEAEFGSIFDDTESVASVSEDDLGSEAEDFGPSR</sequence>
<accession>A0A9P6NKU4</accession>
<dbReference type="Gene3D" id="3.80.10.10">
    <property type="entry name" value="Ribonuclease Inhibitor"/>
    <property type="match status" value="1"/>
</dbReference>
<name>A0A9P6NKU4_9BASI</name>
<organism evidence="1 2">
    <name type="scientific">Cronartium quercuum f. sp. fusiforme G11</name>
    <dbReference type="NCBI Taxonomy" id="708437"/>
    <lineage>
        <taxon>Eukaryota</taxon>
        <taxon>Fungi</taxon>
        <taxon>Dikarya</taxon>
        <taxon>Basidiomycota</taxon>
        <taxon>Pucciniomycotina</taxon>
        <taxon>Pucciniomycetes</taxon>
        <taxon>Pucciniales</taxon>
        <taxon>Coleosporiaceae</taxon>
        <taxon>Cronartium</taxon>
    </lineage>
</organism>
<dbReference type="SUPFAM" id="SSF52047">
    <property type="entry name" value="RNI-like"/>
    <property type="match status" value="1"/>
</dbReference>
<dbReference type="AlphaFoldDB" id="A0A9P6NKU4"/>
<evidence type="ECO:0000313" key="1">
    <source>
        <dbReference type="EMBL" id="KAG0145984.1"/>
    </source>
</evidence>